<dbReference type="GO" id="GO:0003735">
    <property type="term" value="F:structural constituent of ribosome"/>
    <property type="evidence" value="ECO:0007669"/>
    <property type="project" value="InterPro"/>
</dbReference>
<accession>A0A5E4QHL0</accession>
<dbReference type="Proteomes" id="UP000324832">
    <property type="component" value="Unassembled WGS sequence"/>
</dbReference>
<dbReference type="GO" id="GO:0005840">
    <property type="term" value="C:ribosome"/>
    <property type="evidence" value="ECO:0007669"/>
    <property type="project" value="UniProtKB-KW"/>
</dbReference>
<dbReference type="InterPro" id="IPR036967">
    <property type="entry name" value="Ribosomal_uS11_sf"/>
</dbReference>
<sequence length="175" mass="20359">MNSKAAPAVKLESKQIARLCYSTTRDFVNRNPRNLERMRIGRKPDGYHLDKPGRKFWHKLIVTPSNRTVTAQLVHYVNGPVIEAKTSEWALRKQLYSTTDTCAYINLGRVFAQRCLESGISEMYYDKQPLEGGKIHNFLKEIEKGGIRLQEPEVFKKAQPWDMHRPEKPWDVTEE</sequence>
<proteinExistence type="inferred from homology"/>
<name>A0A5E4QHL0_9NEOP</name>
<dbReference type="CDD" id="cd00432">
    <property type="entry name" value="Ribosomal_L18_L5e"/>
    <property type="match status" value="1"/>
</dbReference>
<keyword evidence="9" id="KW-1185">Reference proteome</keyword>
<dbReference type="AlphaFoldDB" id="A0A5E4QHL0"/>
<dbReference type="GO" id="GO:1990904">
    <property type="term" value="C:ribonucleoprotein complex"/>
    <property type="evidence" value="ECO:0007669"/>
    <property type="project" value="UniProtKB-KW"/>
</dbReference>
<evidence type="ECO:0000256" key="1">
    <source>
        <dbReference type="ARBA" id="ARBA00004173"/>
    </source>
</evidence>
<evidence type="ECO:0000256" key="5">
    <source>
        <dbReference type="ARBA" id="ARBA00023274"/>
    </source>
</evidence>
<dbReference type="GO" id="GO:0008097">
    <property type="term" value="F:5S rRNA binding"/>
    <property type="evidence" value="ECO:0007669"/>
    <property type="project" value="TreeGrafter"/>
</dbReference>
<reference evidence="8 9" key="1">
    <citation type="submission" date="2017-07" db="EMBL/GenBank/DDBJ databases">
        <authorList>
            <person name="Talla V."/>
            <person name="Backstrom N."/>
        </authorList>
    </citation>
    <scope>NUCLEOTIDE SEQUENCE [LARGE SCALE GENOMIC DNA]</scope>
</reference>
<comment type="subcellular location">
    <subcellularLocation>
        <location evidence="1">Mitochondrion</location>
    </subcellularLocation>
</comment>
<evidence type="ECO:0000256" key="6">
    <source>
        <dbReference type="ARBA" id="ARBA00069051"/>
    </source>
</evidence>
<comment type="similarity">
    <text evidence="2">Belongs to the universal ribosomal protein uL18 family.</text>
</comment>
<dbReference type="InterPro" id="IPR057268">
    <property type="entry name" value="Ribosomal_L18"/>
</dbReference>
<evidence type="ECO:0000256" key="4">
    <source>
        <dbReference type="ARBA" id="ARBA00023128"/>
    </source>
</evidence>
<dbReference type="EMBL" id="FZQP02003333">
    <property type="protein sequence ID" value="VVC97786.1"/>
    <property type="molecule type" value="Genomic_DNA"/>
</dbReference>
<dbReference type="GO" id="GO:0005743">
    <property type="term" value="C:mitochondrial inner membrane"/>
    <property type="evidence" value="ECO:0007669"/>
    <property type="project" value="UniProtKB-ARBA"/>
</dbReference>
<evidence type="ECO:0000313" key="8">
    <source>
        <dbReference type="EMBL" id="VVC97786.1"/>
    </source>
</evidence>
<evidence type="ECO:0000313" key="9">
    <source>
        <dbReference type="Proteomes" id="UP000324832"/>
    </source>
</evidence>
<keyword evidence="5" id="KW-0687">Ribonucleoprotein</keyword>
<evidence type="ECO:0000256" key="2">
    <source>
        <dbReference type="ARBA" id="ARBA00007116"/>
    </source>
</evidence>
<dbReference type="PANTHER" id="PTHR12899:SF3">
    <property type="entry name" value="LARGE RIBOSOMAL SUBUNIT PROTEIN UL18M"/>
    <property type="match status" value="1"/>
</dbReference>
<evidence type="ECO:0000256" key="7">
    <source>
        <dbReference type="ARBA" id="ARBA00082661"/>
    </source>
</evidence>
<dbReference type="InterPro" id="IPR005484">
    <property type="entry name" value="Ribosomal_uL18_bac/plant/anim"/>
</dbReference>
<dbReference type="PANTHER" id="PTHR12899">
    <property type="entry name" value="39S RIBOSOMAL PROTEIN L18, MITOCHONDRIAL"/>
    <property type="match status" value="1"/>
</dbReference>
<protein>
    <recommendedName>
        <fullName evidence="6">Large ribosomal subunit protein uL18m</fullName>
    </recommendedName>
    <alternativeName>
        <fullName evidence="7">39S ribosomal protein L18, mitochondrial</fullName>
    </alternativeName>
</protein>
<dbReference type="FunFam" id="3.30.420.80:FF:000005">
    <property type="entry name" value="39S ribosomal protein L18, mitochondrial"/>
    <property type="match status" value="1"/>
</dbReference>
<keyword evidence="3" id="KW-0689">Ribosomal protein</keyword>
<evidence type="ECO:0000256" key="3">
    <source>
        <dbReference type="ARBA" id="ARBA00022980"/>
    </source>
</evidence>
<gene>
    <name evidence="8" type="ORF">LSINAPIS_LOCUS8994</name>
</gene>
<keyword evidence="4" id="KW-0496">Mitochondrion</keyword>
<organism evidence="8 9">
    <name type="scientific">Leptidea sinapis</name>
    <dbReference type="NCBI Taxonomy" id="189913"/>
    <lineage>
        <taxon>Eukaryota</taxon>
        <taxon>Metazoa</taxon>
        <taxon>Ecdysozoa</taxon>
        <taxon>Arthropoda</taxon>
        <taxon>Hexapoda</taxon>
        <taxon>Insecta</taxon>
        <taxon>Pterygota</taxon>
        <taxon>Neoptera</taxon>
        <taxon>Endopterygota</taxon>
        <taxon>Lepidoptera</taxon>
        <taxon>Glossata</taxon>
        <taxon>Ditrysia</taxon>
        <taxon>Papilionoidea</taxon>
        <taxon>Pieridae</taxon>
        <taxon>Dismorphiinae</taxon>
        <taxon>Leptidea</taxon>
    </lineage>
</organism>
<dbReference type="GO" id="GO:0006412">
    <property type="term" value="P:translation"/>
    <property type="evidence" value="ECO:0007669"/>
    <property type="project" value="InterPro"/>
</dbReference>
<dbReference type="SUPFAM" id="SSF53137">
    <property type="entry name" value="Translational machinery components"/>
    <property type="match status" value="1"/>
</dbReference>
<dbReference type="Gene3D" id="3.30.420.80">
    <property type="entry name" value="Ribosomal protein S11"/>
    <property type="match status" value="1"/>
</dbReference>